<dbReference type="PROSITE" id="PS50181">
    <property type="entry name" value="FBOX"/>
    <property type="match status" value="1"/>
</dbReference>
<accession>A0A9N7NAZ1</accession>
<dbReference type="PANTHER" id="PTHR31672:SF13">
    <property type="entry name" value="F-BOX PROTEIN CPR30-LIKE"/>
    <property type="match status" value="1"/>
</dbReference>
<organism evidence="2 3">
    <name type="scientific">Striga hermonthica</name>
    <name type="common">Purple witchweed</name>
    <name type="synonym">Buchnera hermonthica</name>
    <dbReference type="NCBI Taxonomy" id="68872"/>
    <lineage>
        <taxon>Eukaryota</taxon>
        <taxon>Viridiplantae</taxon>
        <taxon>Streptophyta</taxon>
        <taxon>Embryophyta</taxon>
        <taxon>Tracheophyta</taxon>
        <taxon>Spermatophyta</taxon>
        <taxon>Magnoliopsida</taxon>
        <taxon>eudicotyledons</taxon>
        <taxon>Gunneridae</taxon>
        <taxon>Pentapetalae</taxon>
        <taxon>asterids</taxon>
        <taxon>lamiids</taxon>
        <taxon>Lamiales</taxon>
        <taxon>Orobanchaceae</taxon>
        <taxon>Buchnereae</taxon>
        <taxon>Striga</taxon>
    </lineage>
</organism>
<dbReference type="InterPro" id="IPR017451">
    <property type="entry name" value="F-box-assoc_interact_dom"/>
</dbReference>
<dbReference type="Proteomes" id="UP001153555">
    <property type="component" value="Unassembled WGS sequence"/>
</dbReference>
<sequence>MENENPATAAAILPEEIITEILLRLPVKLLLRFKCVSKPWLLLISSPKFAKTHLKTSTAQNSGVSPCENLIFGRRTDNDRILYTCPINPAIDGSVLSDPLTGCLYSVNDNQDPIPFDAAPLNCPPIAPGIELSLIGSCNGLVCIRLSTPTDCSICIMNPATRKLKILPESYAPAIYLLYFNNSYSFGYDEVHGDCKVIEIHSFAIRSDTHETHAMIYSSRANSWKPLTWPGGGTGFRSGKFLNGSIHWQVVVSASKRDIVSLNLATETFTRLPMPEDFGKCAGFDVLEVEVFGGCLATCCVNRAGIVVWVMKEYGVGESWTKVVEVPFAVDPLEHGFILPRPVFVSEDDKTMLINYGSSLKLYDSGNMGPHHFDTFVGIGATTYVESLCWLNVDEDDQGV</sequence>
<dbReference type="Pfam" id="PF00646">
    <property type="entry name" value="F-box"/>
    <property type="match status" value="1"/>
</dbReference>
<dbReference type="AlphaFoldDB" id="A0A9N7NAZ1"/>
<evidence type="ECO:0000313" key="2">
    <source>
        <dbReference type="EMBL" id="CAA0828265.1"/>
    </source>
</evidence>
<proteinExistence type="predicted"/>
<dbReference type="Gene3D" id="1.20.1280.50">
    <property type="match status" value="1"/>
</dbReference>
<evidence type="ECO:0000259" key="1">
    <source>
        <dbReference type="PROSITE" id="PS50181"/>
    </source>
</evidence>
<dbReference type="PANTHER" id="PTHR31672">
    <property type="entry name" value="BNACNNG10540D PROTEIN"/>
    <property type="match status" value="1"/>
</dbReference>
<protein>
    <submittedName>
        <fullName evidence="2">F-box/kelch-repeat protein</fullName>
    </submittedName>
</protein>
<feature type="domain" description="F-box" evidence="1">
    <location>
        <begin position="7"/>
        <end position="53"/>
    </location>
</feature>
<dbReference type="InterPro" id="IPR001810">
    <property type="entry name" value="F-box_dom"/>
</dbReference>
<dbReference type="Pfam" id="PF07734">
    <property type="entry name" value="FBA_1"/>
    <property type="match status" value="1"/>
</dbReference>
<gene>
    <name evidence="2" type="ORF">SHERM_23960</name>
</gene>
<dbReference type="InterPro" id="IPR036047">
    <property type="entry name" value="F-box-like_dom_sf"/>
</dbReference>
<dbReference type="InterPro" id="IPR050796">
    <property type="entry name" value="SCF_F-box_component"/>
</dbReference>
<keyword evidence="3" id="KW-1185">Reference proteome</keyword>
<dbReference type="SUPFAM" id="SSF81383">
    <property type="entry name" value="F-box domain"/>
    <property type="match status" value="1"/>
</dbReference>
<dbReference type="SMART" id="SM00256">
    <property type="entry name" value="FBOX"/>
    <property type="match status" value="1"/>
</dbReference>
<dbReference type="InterPro" id="IPR006527">
    <property type="entry name" value="F-box-assoc_dom_typ1"/>
</dbReference>
<dbReference type="EMBL" id="CACSLK010027752">
    <property type="protein sequence ID" value="CAA0828265.1"/>
    <property type="molecule type" value="Genomic_DNA"/>
</dbReference>
<dbReference type="NCBIfam" id="TIGR01640">
    <property type="entry name" value="F_box_assoc_1"/>
    <property type="match status" value="1"/>
</dbReference>
<evidence type="ECO:0000313" key="3">
    <source>
        <dbReference type="Proteomes" id="UP001153555"/>
    </source>
</evidence>
<dbReference type="OrthoDB" id="591557at2759"/>
<reference evidence="2" key="1">
    <citation type="submission" date="2019-12" db="EMBL/GenBank/DDBJ databases">
        <authorList>
            <person name="Scholes J."/>
        </authorList>
    </citation>
    <scope>NUCLEOTIDE SEQUENCE</scope>
</reference>
<name>A0A9N7NAZ1_STRHE</name>
<comment type="caution">
    <text evidence="2">The sequence shown here is derived from an EMBL/GenBank/DDBJ whole genome shotgun (WGS) entry which is preliminary data.</text>
</comment>